<dbReference type="Proteomes" id="UP000240572">
    <property type="component" value="Unassembled WGS sequence"/>
</dbReference>
<comment type="caution">
    <text evidence="1">The sequence shown here is derived from an EMBL/GenBank/DDBJ whole genome shotgun (WGS) entry which is preliminary data.</text>
</comment>
<sequence>MVDTDTAGLGRRLDFDAVPEARFFLLSELHNIDINPVLQFIYIRKLHRERALRYVILEMPHSYAFRYNLFLQTGTDSLLSHPDSRHSTWLLQQLRRLNSGQPDSMQIRFIGIDLCIGNDASGFKTIAYHDCLRYFETALRQQAPGDGLIPLLHAACTAGSKKQIRNYNQKIAALLQQELQHYRQLLKAGYRELLAVTSAYTDYRGSRDDELLANFVLMLKLYDLNPAHTTFFASFGETHVNTADGKGMFASQLRDYYRSQQMPRGLCITGVQYFNTTTGKANSRTIENDGIVRAYGPYRKSNAALLTTLEACQAQLTHSLGIIPVAASCAGPYISHFNYLILCKHYTALNP</sequence>
<evidence type="ECO:0008006" key="3">
    <source>
        <dbReference type="Google" id="ProtNLM"/>
    </source>
</evidence>
<protein>
    <recommendedName>
        <fullName evidence="3">Erythromycin esterase</fullName>
    </recommendedName>
</protein>
<gene>
    <name evidence="1" type="ORF">B0I18_101866</name>
</gene>
<dbReference type="SUPFAM" id="SSF159501">
    <property type="entry name" value="EreA/ChaN-like"/>
    <property type="match status" value="1"/>
</dbReference>
<dbReference type="RefSeq" id="WP_146146649.1">
    <property type="nucleotide sequence ID" value="NZ_PYGD01000001.1"/>
</dbReference>
<dbReference type="AlphaFoldDB" id="A0A2P8DBW7"/>
<organism evidence="1 2">
    <name type="scientific">Taibaiella chishuiensis</name>
    <dbReference type="NCBI Taxonomy" id="1434707"/>
    <lineage>
        <taxon>Bacteria</taxon>
        <taxon>Pseudomonadati</taxon>
        <taxon>Bacteroidota</taxon>
        <taxon>Chitinophagia</taxon>
        <taxon>Chitinophagales</taxon>
        <taxon>Chitinophagaceae</taxon>
        <taxon>Taibaiella</taxon>
    </lineage>
</organism>
<evidence type="ECO:0000313" key="1">
    <source>
        <dbReference type="EMBL" id="PSK94706.1"/>
    </source>
</evidence>
<proteinExistence type="predicted"/>
<dbReference type="EMBL" id="PYGD01000001">
    <property type="protein sequence ID" value="PSK94706.1"/>
    <property type="molecule type" value="Genomic_DNA"/>
</dbReference>
<keyword evidence="2" id="KW-1185">Reference proteome</keyword>
<accession>A0A2P8DBW7</accession>
<reference evidence="1 2" key="1">
    <citation type="submission" date="2018-03" db="EMBL/GenBank/DDBJ databases">
        <title>Genomic Encyclopedia of Type Strains, Phase III (KMG-III): the genomes of soil and plant-associated and newly described type strains.</title>
        <authorList>
            <person name="Whitman W."/>
        </authorList>
    </citation>
    <scope>NUCLEOTIDE SEQUENCE [LARGE SCALE GENOMIC DNA]</scope>
    <source>
        <strain evidence="1 2">CGMCC 1.12700</strain>
    </source>
</reference>
<name>A0A2P8DBW7_9BACT</name>
<evidence type="ECO:0000313" key="2">
    <source>
        <dbReference type="Proteomes" id="UP000240572"/>
    </source>
</evidence>